<comment type="caution">
    <text evidence="1">The sequence shown here is derived from an EMBL/GenBank/DDBJ whole genome shotgun (WGS) entry which is preliminary data.</text>
</comment>
<dbReference type="EMBL" id="JAGHKO010000017">
    <property type="protein sequence ID" value="MBO9204949.1"/>
    <property type="molecule type" value="Genomic_DNA"/>
</dbReference>
<keyword evidence="2" id="KW-1185">Reference proteome</keyword>
<accession>A0ABS3Z463</accession>
<protein>
    <submittedName>
        <fullName evidence="1">Uncharacterized protein</fullName>
    </submittedName>
</protein>
<sequence>MDLTHSPAGKTYKALLAAGCKEFDDGGCTLFEYRLLCFKKDSVDVSLQVIANCLPEEREIYYNRLYDTKTYKWKINNNIITIEGLGDYGKLKFRDSMLIGEEIRTREKIEFNEAHK</sequence>
<reference evidence="1 2" key="1">
    <citation type="submission" date="2021-03" db="EMBL/GenBank/DDBJ databases">
        <title>Assistant Professor.</title>
        <authorList>
            <person name="Huq M.A."/>
        </authorList>
    </citation>
    <scope>NUCLEOTIDE SEQUENCE [LARGE SCALE GENOMIC DNA]</scope>
    <source>
        <strain evidence="1 2">MAH-29</strain>
    </source>
</reference>
<proteinExistence type="predicted"/>
<dbReference type="RefSeq" id="WP_209144031.1">
    <property type="nucleotide sequence ID" value="NZ_JAGHKO010000017.1"/>
</dbReference>
<evidence type="ECO:0000313" key="1">
    <source>
        <dbReference type="EMBL" id="MBO9204949.1"/>
    </source>
</evidence>
<name>A0ABS3Z463_9BACT</name>
<evidence type="ECO:0000313" key="2">
    <source>
        <dbReference type="Proteomes" id="UP000677244"/>
    </source>
</evidence>
<gene>
    <name evidence="1" type="ORF">J7I42_31980</name>
</gene>
<organism evidence="1 2">
    <name type="scientific">Niastella soli</name>
    <dbReference type="NCBI Taxonomy" id="2821487"/>
    <lineage>
        <taxon>Bacteria</taxon>
        <taxon>Pseudomonadati</taxon>
        <taxon>Bacteroidota</taxon>
        <taxon>Chitinophagia</taxon>
        <taxon>Chitinophagales</taxon>
        <taxon>Chitinophagaceae</taxon>
        <taxon>Niastella</taxon>
    </lineage>
</organism>
<dbReference type="Proteomes" id="UP000677244">
    <property type="component" value="Unassembled WGS sequence"/>
</dbReference>